<evidence type="ECO:0000313" key="1">
    <source>
        <dbReference type="Proteomes" id="UP000036681"/>
    </source>
</evidence>
<reference evidence="2" key="1">
    <citation type="submission" date="2017-02" db="UniProtKB">
        <authorList>
            <consortium name="WormBaseParasite"/>
        </authorList>
    </citation>
    <scope>IDENTIFICATION</scope>
</reference>
<protein>
    <submittedName>
        <fullName evidence="2">Uncharacterized protein</fullName>
    </submittedName>
</protein>
<organism evidence="1 2">
    <name type="scientific">Ascaris lumbricoides</name>
    <name type="common">Giant roundworm</name>
    <dbReference type="NCBI Taxonomy" id="6252"/>
    <lineage>
        <taxon>Eukaryota</taxon>
        <taxon>Metazoa</taxon>
        <taxon>Ecdysozoa</taxon>
        <taxon>Nematoda</taxon>
        <taxon>Chromadorea</taxon>
        <taxon>Rhabditida</taxon>
        <taxon>Spirurina</taxon>
        <taxon>Ascaridomorpha</taxon>
        <taxon>Ascaridoidea</taxon>
        <taxon>Ascarididae</taxon>
        <taxon>Ascaris</taxon>
    </lineage>
</organism>
<name>A0A0M3IAI3_ASCLU</name>
<evidence type="ECO:0000313" key="2">
    <source>
        <dbReference type="WBParaSite" id="ALUE_0001459101-mRNA-1"/>
    </source>
</evidence>
<dbReference type="AlphaFoldDB" id="A0A0M3IAI3"/>
<keyword evidence="1" id="KW-1185">Reference proteome</keyword>
<sequence>MFAFDRCLEQIINRRELSCTLQLSVPITFKLPTTEDELDDLGRDEQVPRIYSASLGCSQLLTDTNVSKENHARPEAPCIIGFARPLLR</sequence>
<proteinExistence type="predicted"/>
<dbReference type="Proteomes" id="UP000036681">
    <property type="component" value="Unplaced"/>
</dbReference>
<dbReference type="WBParaSite" id="ALUE_0001459101-mRNA-1">
    <property type="protein sequence ID" value="ALUE_0001459101-mRNA-1"/>
    <property type="gene ID" value="ALUE_0001459101"/>
</dbReference>
<accession>A0A0M3IAI3</accession>